<dbReference type="InterPro" id="IPR033453">
    <property type="entry name" value="Glyco_hydro_30_TIM-barrel"/>
</dbReference>
<comment type="caution">
    <text evidence="8">The sequence shown here is derived from an EMBL/GenBank/DDBJ whole genome shotgun (WGS) entry which is preliminary data.</text>
</comment>
<dbReference type="GO" id="GO:0004348">
    <property type="term" value="F:glucosylceramidase activity"/>
    <property type="evidence" value="ECO:0007669"/>
    <property type="project" value="InterPro"/>
</dbReference>
<name>A0A2A6DYR6_9BACL</name>
<evidence type="ECO:0000313" key="9">
    <source>
        <dbReference type="Proteomes" id="UP000243688"/>
    </source>
</evidence>
<evidence type="ECO:0000259" key="7">
    <source>
        <dbReference type="Pfam" id="PF17189"/>
    </source>
</evidence>
<dbReference type="GO" id="GO:0006680">
    <property type="term" value="P:glucosylceramide catabolic process"/>
    <property type="evidence" value="ECO:0007669"/>
    <property type="project" value="TreeGrafter"/>
</dbReference>
<dbReference type="EMBL" id="MOXJ01000023">
    <property type="protein sequence ID" value="PDO09931.1"/>
    <property type="molecule type" value="Genomic_DNA"/>
</dbReference>
<reference evidence="8 9" key="1">
    <citation type="submission" date="2016-12" db="EMBL/GenBank/DDBJ databases">
        <title>Candidatus Reconcilibacillus cellulovorans genome.</title>
        <authorList>
            <person name="Kolinko S."/>
            <person name="Wu Y.-W."/>
            <person name="Tachea F."/>
            <person name="Denzel E."/>
            <person name="Hiras J."/>
            <person name="Baecker N."/>
            <person name="Chan L.J."/>
            <person name="Eichorst S.A."/>
            <person name="Frey D."/>
            <person name="Adams P.D."/>
            <person name="Pray T."/>
            <person name="Tanjore D."/>
            <person name="Petzold C.J."/>
            <person name="Gladden J.M."/>
            <person name="Simmons B.A."/>
            <person name="Singer S.W."/>
        </authorList>
    </citation>
    <scope>NUCLEOTIDE SEQUENCE [LARGE SCALE GENOMIC DNA]</scope>
    <source>
        <strain evidence="8">JTherm</strain>
    </source>
</reference>
<protein>
    <submittedName>
        <fullName evidence="8">Glucosylceramidase</fullName>
    </submittedName>
</protein>
<dbReference type="Proteomes" id="UP000243688">
    <property type="component" value="Unassembled WGS sequence"/>
</dbReference>
<evidence type="ECO:0000256" key="4">
    <source>
        <dbReference type="RuleBase" id="RU361188"/>
    </source>
</evidence>
<accession>A0A2A6DYR6</accession>
<feature type="domain" description="Glycosyl hydrolase family 30 TIM-barrel" evidence="6">
    <location>
        <begin position="48"/>
        <end position="380"/>
    </location>
</feature>
<feature type="region of interest" description="Disordered" evidence="5">
    <location>
        <begin position="450"/>
        <end position="469"/>
    </location>
</feature>
<evidence type="ECO:0000256" key="5">
    <source>
        <dbReference type="SAM" id="MobiDB-lite"/>
    </source>
</evidence>
<dbReference type="AlphaFoldDB" id="A0A2A6DYR6"/>
<dbReference type="PRINTS" id="PR00843">
    <property type="entry name" value="GLHYDRLASE30"/>
</dbReference>
<evidence type="ECO:0000259" key="6">
    <source>
        <dbReference type="Pfam" id="PF02055"/>
    </source>
</evidence>
<keyword evidence="4" id="KW-0326">Glycosidase</keyword>
<dbReference type="SUPFAM" id="SSF51011">
    <property type="entry name" value="Glycosyl hydrolase domain"/>
    <property type="match status" value="1"/>
</dbReference>
<keyword evidence="2" id="KW-0732">Signal</keyword>
<dbReference type="InterPro" id="IPR013780">
    <property type="entry name" value="Glyco_hydro_b"/>
</dbReference>
<dbReference type="InterPro" id="IPR017853">
    <property type="entry name" value="GH"/>
</dbReference>
<evidence type="ECO:0000256" key="2">
    <source>
        <dbReference type="ARBA" id="ARBA00022729"/>
    </source>
</evidence>
<dbReference type="Pfam" id="PF17189">
    <property type="entry name" value="Glyco_hydro_30C"/>
    <property type="match status" value="1"/>
</dbReference>
<gene>
    <name evidence="8" type="ORF">BLM47_09805</name>
</gene>
<keyword evidence="3 4" id="KW-0378">Hydrolase</keyword>
<dbReference type="PANTHER" id="PTHR11069">
    <property type="entry name" value="GLUCOSYLCERAMIDASE"/>
    <property type="match status" value="1"/>
</dbReference>
<dbReference type="GO" id="GO:0016020">
    <property type="term" value="C:membrane"/>
    <property type="evidence" value="ECO:0007669"/>
    <property type="project" value="GOC"/>
</dbReference>
<dbReference type="PANTHER" id="PTHR11069:SF23">
    <property type="entry name" value="LYSOSOMAL ACID GLUCOSYLCERAMIDASE"/>
    <property type="match status" value="1"/>
</dbReference>
<comment type="similarity">
    <text evidence="1 4">Belongs to the glycosyl hydrolase 30 family.</text>
</comment>
<dbReference type="Gene3D" id="3.20.20.80">
    <property type="entry name" value="Glycosidases"/>
    <property type="match status" value="1"/>
</dbReference>
<dbReference type="SUPFAM" id="SSF51445">
    <property type="entry name" value="(Trans)glycosidases"/>
    <property type="match status" value="1"/>
</dbReference>
<organism evidence="8 9">
    <name type="scientific">Candidatus Reconcilbacillus cellulovorans</name>
    <dbReference type="NCBI Taxonomy" id="1906605"/>
    <lineage>
        <taxon>Bacteria</taxon>
        <taxon>Bacillati</taxon>
        <taxon>Bacillota</taxon>
        <taxon>Bacilli</taxon>
        <taxon>Bacillales</taxon>
        <taxon>Paenibacillaceae</taxon>
        <taxon>Candidatus Reconcilbacillus</taxon>
    </lineage>
</organism>
<evidence type="ECO:0000313" key="8">
    <source>
        <dbReference type="EMBL" id="PDO09931.1"/>
    </source>
</evidence>
<evidence type="ECO:0000256" key="1">
    <source>
        <dbReference type="ARBA" id="ARBA00005382"/>
    </source>
</evidence>
<dbReference type="InterPro" id="IPR033452">
    <property type="entry name" value="GH30_C"/>
</dbReference>
<feature type="compositionally biased region" description="Basic and acidic residues" evidence="5">
    <location>
        <begin position="458"/>
        <end position="469"/>
    </location>
</feature>
<evidence type="ECO:0000256" key="3">
    <source>
        <dbReference type="ARBA" id="ARBA00022801"/>
    </source>
</evidence>
<dbReference type="Gene3D" id="2.60.40.1180">
    <property type="entry name" value="Golgi alpha-mannosidase II"/>
    <property type="match status" value="1"/>
</dbReference>
<feature type="domain" description="Glycosyl hydrolase family 30 beta sandwich" evidence="7">
    <location>
        <begin position="383"/>
        <end position="451"/>
    </location>
</feature>
<proteinExistence type="inferred from homology"/>
<dbReference type="Pfam" id="PF02055">
    <property type="entry name" value="Glyco_hydro_30"/>
    <property type="match status" value="1"/>
</dbReference>
<dbReference type="InterPro" id="IPR001139">
    <property type="entry name" value="Glyco_hydro_30"/>
</dbReference>
<sequence>MRIIRRFMTARSPHFRLSEMEPIAFRADEQEQENRLINVYPDVEFQEIIGFGGACTEAAAVALGKLDPEARKRVLRAYFDPEEGIGYTLCRTHIQSCDFSLGSYSYVEDGDERLDTFDLARDRQALLPLIRDAARIAGASFRLLASPWSPPPWMKTNGRMTGGGRLRPEYRAAWAQFFTRYIRAMAEEGVDVWGVSVQNEAKATQIWESCVYSAEEERDFVRDYLGPTLEREGLSHVRLFVWDHNKERLFERARIVLDDPEAAKYVSGVAFHWYSGDHFESLDLVRARYPGVMLLATEGCQEGGVRLGDWSVGERYAHHIIGDLTHGAAGWIDWNIALDENGGPNHVGNYCDAPVIVDTRTGQAAFQSSYYYIGHFSRFVRPGARRIGCTRYTDRLEACAFRNADGTVAVVVLNRTDEPIPFTLRYVSPSGLSSGAEIADADSPPHSIQTLVVSDSARGVRDPDGLLPP</sequence>